<keyword evidence="4" id="KW-1185">Reference proteome</keyword>
<dbReference type="RefSeq" id="XP_002429264.1">
    <property type="nucleotide sequence ID" value="XM_002429219.1"/>
</dbReference>
<gene>
    <name evidence="3" type="primary">8229953</name>
    <name evidence="2" type="ORF">Phum_PHUM425220</name>
</gene>
<dbReference type="AlphaFoldDB" id="E0VT20"/>
<reference evidence="3" key="3">
    <citation type="submission" date="2020-05" db="UniProtKB">
        <authorList>
            <consortium name="EnsemblMetazoa"/>
        </authorList>
    </citation>
    <scope>IDENTIFICATION</scope>
    <source>
        <strain evidence="3">USDA</strain>
    </source>
</reference>
<feature type="region of interest" description="Disordered" evidence="1">
    <location>
        <begin position="51"/>
        <end position="88"/>
    </location>
</feature>
<evidence type="ECO:0000313" key="4">
    <source>
        <dbReference type="Proteomes" id="UP000009046"/>
    </source>
</evidence>
<proteinExistence type="predicted"/>
<sequence>MFMSLCHVLKNQYPDEYLHHDFYYDDIESKSFRTLGKRKSKPWKYRIGVSEQHHGWKKDGDNSDYKDDDDNSGEDEDDYTGSTRKLRH</sequence>
<dbReference type="KEGG" id="phu:Phum_PHUM425220"/>
<evidence type="ECO:0000256" key="1">
    <source>
        <dbReference type="SAM" id="MobiDB-lite"/>
    </source>
</evidence>
<accession>E0VT20</accession>
<evidence type="ECO:0000313" key="2">
    <source>
        <dbReference type="EMBL" id="EEB16526.1"/>
    </source>
</evidence>
<dbReference type="CTD" id="8229953"/>
<dbReference type="EnsemblMetazoa" id="PHUM425220-RA">
    <property type="protein sequence ID" value="PHUM425220-PA"/>
    <property type="gene ID" value="PHUM425220"/>
</dbReference>
<dbReference type="VEuPathDB" id="VectorBase:PHUM425220"/>
<dbReference type="EMBL" id="AAZO01005195">
    <property type="status" value="NOT_ANNOTATED_CDS"/>
    <property type="molecule type" value="Genomic_DNA"/>
</dbReference>
<dbReference type="Proteomes" id="UP000009046">
    <property type="component" value="Unassembled WGS sequence"/>
</dbReference>
<dbReference type="GeneID" id="8229953"/>
<feature type="compositionally biased region" description="Basic and acidic residues" evidence="1">
    <location>
        <begin position="51"/>
        <end position="65"/>
    </location>
</feature>
<evidence type="ECO:0000313" key="3">
    <source>
        <dbReference type="EnsemblMetazoa" id="PHUM425220-PA"/>
    </source>
</evidence>
<dbReference type="EMBL" id="DS235759">
    <property type="protein sequence ID" value="EEB16526.1"/>
    <property type="molecule type" value="Genomic_DNA"/>
</dbReference>
<name>E0VT20_PEDHC</name>
<reference evidence="2" key="2">
    <citation type="submission" date="2007-04" db="EMBL/GenBank/DDBJ databases">
        <title>The genome of the human body louse.</title>
        <authorList>
            <consortium name="The Human Body Louse Genome Consortium"/>
            <person name="Kirkness E."/>
            <person name="Walenz B."/>
            <person name="Hass B."/>
            <person name="Bruggner R."/>
            <person name="Strausberg R."/>
        </authorList>
    </citation>
    <scope>NUCLEOTIDE SEQUENCE</scope>
    <source>
        <strain evidence="2">USDA</strain>
    </source>
</reference>
<dbReference type="InParanoid" id="E0VT20"/>
<feature type="compositionally biased region" description="Acidic residues" evidence="1">
    <location>
        <begin position="66"/>
        <end position="79"/>
    </location>
</feature>
<reference evidence="2" key="1">
    <citation type="submission" date="2007-04" db="EMBL/GenBank/DDBJ databases">
        <title>Annotation of Pediculus humanus corporis strain USDA.</title>
        <authorList>
            <person name="Kirkness E."/>
            <person name="Hannick L."/>
            <person name="Hass B."/>
            <person name="Bruggner R."/>
            <person name="Lawson D."/>
            <person name="Bidwell S."/>
            <person name="Joardar V."/>
            <person name="Caler E."/>
            <person name="Walenz B."/>
            <person name="Inman J."/>
            <person name="Schobel S."/>
            <person name="Galinsky K."/>
            <person name="Amedeo P."/>
            <person name="Strausberg R."/>
        </authorList>
    </citation>
    <scope>NUCLEOTIDE SEQUENCE</scope>
    <source>
        <strain evidence="2">USDA</strain>
    </source>
</reference>
<protein>
    <submittedName>
        <fullName evidence="2 3">Uncharacterized protein</fullName>
    </submittedName>
</protein>
<organism>
    <name type="scientific">Pediculus humanus subsp. corporis</name>
    <name type="common">Body louse</name>
    <dbReference type="NCBI Taxonomy" id="121224"/>
    <lineage>
        <taxon>Eukaryota</taxon>
        <taxon>Metazoa</taxon>
        <taxon>Ecdysozoa</taxon>
        <taxon>Arthropoda</taxon>
        <taxon>Hexapoda</taxon>
        <taxon>Insecta</taxon>
        <taxon>Pterygota</taxon>
        <taxon>Neoptera</taxon>
        <taxon>Paraneoptera</taxon>
        <taxon>Psocodea</taxon>
        <taxon>Troctomorpha</taxon>
        <taxon>Phthiraptera</taxon>
        <taxon>Anoplura</taxon>
        <taxon>Pediculidae</taxon>
        <taxon>Pediculus</taxon>
    </lineage>
</organism>
<dbReference type="HOGENOM" id="CLU_2471762_0_0_1"/>